<feature type="compositionally biased region" description="Basic and acidic residues" evidence="2">
    <location>
        <begin position="640"/>
        <end position="649"/>
    </location>
</feature>
<feature type="region of interest" description="Disordered" evidence="2">
    <location>
        <begin position="633"/>
        <end position="716"/>
    </location>
</feature>
<feature type="compositionally biased region" description="Acidic residues" evidence="2">
    <location>
        <begin position="875"/>
        <end position="889"/>
    </location>
</feature>
<evidence type="ECO:0000313" key="4">
    <source>
        <dbReference type="EMBL" id="KAF9596865.1"/>
    </source>
</evidence>
<evidence type="ECO:0000256" key="1">
    <source>
        <dbReference type="ARBA" id="ARBA00007797"/>
    </source>
</evidence>
<feature type="compositionally biased region" description="Basic and acidic residues" evidence="2">
    <location>
        <begin position="936"/>
        <end position="950"/>
    </location>
</feature>
<dbReference type="SUPFAM" id="SSF48371">
    <property type="entry name" value="ARM repeat"/>
    <property type="match status" value="1"/>
</dbReference>
<dbReference type="InterPro" id="IPR005612">
    <property type="entry name" value="CCAAT-binding_factor"/>
</dbReference>
<evidence type="ECO:0000313" key="5">
    <source>
        <dbReference type="Proteomes" id="UP000631114"/>
    </source>
</evidence>
<feature type="domain" description="CCAAT-binding factor" evidence="3">
    <location>
        <begin position="514"/>
        <end position="760"/>
    </location>
</feature>
<reference evidence="4 5" key="1">
    <citation type="submission" date="2020-10" db="EMBL/GenBank/DDBJ databases">
        <title>The Coptis chinensis genome and diversification of protoberbering-type alkaloids.</title>
        <authorList>
            <person name="Wang B."/>
            <person name="Shu S."/>
            <person name="Song C."/>
            <person name="Liu Y."/>
        </authorList>
    </citation>
    <scope>NUCLEOTIDE SEQUENCE [LARGE SCALE GENOMIC DNA]</scope>
    <source>
        <strain evidence="4">HL-2020</strain>
        <tissue evidence="4">Leaf</tissue>
    </source>
</reference>
<feature type="compositionally biased region" description="Basic and acidic residues" evidence="2">
    <location>
        <begin position="688"/>
        <end position="712"/>
    </location>
</feature>
<feature type="compositionally biased region" description="Basic residues" evidence="2">
    <location>
        <begin position="847"/>
        <end position="857"/>
    </location>
</feature>
<feature type="region of interest" description="Disordered" evidence="2">
    <location>
        <begin position="441"/>
        <end position="462"/>
    </location>
</feature>
<dbReference type="PANTHER" id="PTHR12048">
    <property type="entry name" value="CCAAT-BINDING FACTOR-RELATED"/>
    <property type="match status" value="1"/>
</dbReference>
<evidence type="ECO:0000259" key="3">
    <source>
        <dbReference type="Pfam" id="PF03914"/>
    </source>
</evidence>
<accession>A0A835HD24</accession>
<dbReference type="InterPro" id="IPR016024">
    <property type="entry name" value="ARM-type_fold"/>
</dbReference>
<protein>
    <recommendedName>
        <fullName evidence="3">CCAAT-binding factor domain-containing protein</fullName>
    </recommendedName>
</protein>
<keyword evidence="5" id="KW-1185">Reference proteome</keyword>
<feature type="compositionally biased region" description="Acidic residues" evidence="2">
    <location>
        <begin position="897"/>
        <end position="908"/>
    </location>
</feature>
<dbReference type="GO" id="GO:0005634">
    <property type="term" value="C:nucleus"/>
    <property type="evidence" value="ECO:0007669"/>
    <property type="project" value="TreeGrafter"/>
</dbReference>
<feature type="compositionally biased region" description="Basic and acidic residues" evidence="2">
    <location>
        <begin position="71"/>
        <end position="100"/>
    </location>
</feature>
<evidence type="ECO:0000256" key="2">
    <source>
        <dbReference type="SAM" id="MobiDB-lite"/>
    </source>
</evidence>
<feature type="compositionally biased region" description="Basic residues" evidence="2">
    <location>
        <begin position="913"/>
        <end position="924"/>
    </location>
</feature>
<gene>
    <name evidence="4" type="ORF">IFM89_013913</name>
</gene>
<dbReference type="EMBL" id="JADFTS010000007">
    <property type="protein sequence ID" value="KAF9596865.1"/>
    <property type="molecule type" value="Genomic_DNA"/>
</dbReference>
<organism evidence="4 5">
    <name type="scientific">Coptis chinensis</name>
    <dbReference type="NCBI Taxonomy" id="261450"/>
    <lineage>
        <taxon>Eukaryota</taxon>
        <taxon>Viridiplantae</taxon>
        <taxon>Streptophyta</taxon>
        <taxon>Embryophyta</taxon>
        <taxon>Tracheophyta</taxon>
        <taxon>Spermatophyta</taxon>
        <taxon>Magnoliopsida</taxon>
        <taxon>Ranunculales</taxon>
        <taxon>Ranunculaceae</taxon>
        <taxon>Coptidoideae</taxon>
        <taxon>Coptis</taxon>
    </lineage>
</organism>
<feature type="region of interest" description="Disordered" evidence="2">
    <location>
        <begin position="29"/>
        <end position="100"/>
    </location>
</feature>
<dbReference type="InterPro" id="IPR040155">
    <property type="entry name" value="CEBPZ/Mak21-like"/>
</dbReference>
<feature type="compositionally biased region" description="Low complexity" evidence="2">
    <location>
        <begin position="29"/>
        <end position="66"/>
    </location>
</feature>
<dbReference type="PANTHER" id="PTHR12048:SF0">
    <property type="entry name" value="CCAAT_ENHANCER-BINDING PROTEIN ZETA"/>
    <property type="match status" value="1"/>
</dbReference>
<dbReference type="AlphaFoldDB" id="A0A835HD24"/>
<dbReference type="Pfam" id="PF03914">
    <property type="entry name" value="CBF"/>
    <property type="match status" value="1"/>
</dbReference>
<comment type="caution">
    <text evidence="4">The sequence shown here is derived from an EMBL/GenBank/DDBJ whole genome shotgun (WGS) entry which is preliminary data.</text>
</comment>
<dbReference type="Proteomes" id="UP000631114">
    <property type="component" value="Unassembled WGS sequence"/>
</dbReference>
<proteinExistence type="inferred from homology"/>
<name>A0A835HD24_9MAGN</name>
<feature type="region of interest" description="Disordered" evidence="2">
    <location>
        <begin position="847"/>
        <end position="963"/>
    </location>
</feature>
<dbReference type="OrthoDB" id="28947at2759"/>
<sequence>MKKNKMATPENPKDIEALKSDVASFASSLGLSSSSLPNSGFNDSDFRKTGPLKPQQQKPKSPITQTLKPSQKPEKAKLFNEGSKKFQKKDYKSSATEKRNKGVVENNAKPFNKYKNVPKLPLVKANGVGVWHVDALELEVKIFGKDGSNNKKIEVRNVLEWKSLVEKKRELGERLLVQFTQDFDSSRGHSGDMKMLMATQRSGTAIDKVSAYAVMVGENPIANIKSLDALLAMVTSKVGKRHALTGFEALKELFLSSLLPDCKLKTLIQRPVNHLPENKDGYSLLLFWYWEECLKQRYERFVFALEEASRDMLPILKDKALKTMYALLRSKSEQERRLLSALVNKLGDPENKGASNADFYITNLLSAHPNMKAVVIDEVDSFLFRPHLGLRSKYHAVNFLTQVRLSHKGDGPKVAKRLVDVYFALFKVLIEADNNNRLEKNKEDKKFKRPPRNGKEDGPVESNVEMDSRLLSALLTGVNRAFPFVASDEADDVVEVQTPMLFKLVHSKNFNIGVQALMLLDKISSKNQVVSDRFYRALYSKLLLPAVMNSSKAEMFIGLLLRAMKSDVNLKRVAAFSKRLMQVALQQPPQFACGCLFLLSEVLKARPPLWNLMLQNESADEELEHFEDIVEEPEAGPEIEAPKQPENTDKIIPNGNNDLKSDSGISSDSEVKDDSVSSDSDVSDGGDDFLRKESVSDDNEFKTATNGDKDKPSLSNVWSSLPGNYDPRHREPSYCHAERASWWELMVLASHVHPSVSTMARTLLSGANIVYNGNPLNDLSLTAFLDKLMEKKPKQTTWHGGSQIEPSKKLDTSNHLIGPEIISLAEVDVPPEDLVFHKFYMNKMNSSKKPKKKKKKKAAMEDEATEELFGVGGDNESDEEIGGDGDESDGLDHVDVGDADGFSEEDGDETHSFNKRKGKRKSRGKMGASPFASLEEYNHLLNEDGDDSTRKKTKSRKKRKSSD</sequence>
<feature type="compositionally biased region" description="Basic residues" evidence="2">
    <location>
        <begin position="951"/>
        <end position="963"/>
    </location>
</feature>
<comment type="similarity">
    <text evidence="1">Belongs to the CBF/MAK21 family.</text>
</comment>